<comment type="caution">
    <text evidence="9">The sequence shown here is derived from an EMBL/GenBank/DDBJ whole genome shotgun (WGS) entry which is preliminary data.</text>
</comment>
<dbReference type="InterPro" id="IPR001841">
    <property type="entry name" value="Znf_RING"/>
</dbReference>
<proteinExistence type="predicted"/>
<sequence>MATKQDHKKEVSPLLTGAHGNSSSASDSACLAATDVVVNVSSEPAAIVAADEAGEYNVLHEKTCRICIEPQTNKDDPLVSPCLCKGSTRYIHRSCLAKWRAANVGTKAHYRCEICHFEYVYTRIWWARLLRSRPIIFTIFLFGLVDVAALVGFIRYPWSTPSAHGPGGNFILNVLTGLGILGCFGLIAFIYAIVSDRRATKHAKRREDEQPWSVDGEAAIVCMALAIIWTGLAYLTYALFGVFYNFVRARLEHTSFMVENIGEDGKVELSWRDRLLGGPVKATAPGRSSDSGASGGGGGGASGSCGASGSGGKGGSGGGAAGGGKGTGGATGSGDGESGSGLKK</sequence>
<keyword evidence="1" id="KW-0479">Metal-binding</keyword>
<feature type="domain" description="RING-CH-type" evidence="8">
    <location>
        <begin position="56"/>
        <end position="122"/>
    </location>
</feature>
<keyword evidence="10" id="KW-1185">Reference proteome</keyword>
<evidence type="ECO:0000313" key="10">
    <source>
        <dbReference type="Proteomes" id="UP000613740"/>
    </source>
</evidence>
<protein>
    <recommendedName>
        <fullName evidence="11">RING-CH-type domain-containing protein</fullName>
    </recommendedName>
</protein>
<evidence type="ECO:0000256" key="3">
    <source>
        <dbReference type="ARBA" id="ARBA00022833"/>
    </source>
</evidence>
<dbReference type="AlphaFoldDB" id="A0A835WT04"/>
<feature type="transmembrane region" description="Helical" evidence="6">
    <location>
        <begin position="214"/>
        <end position="247"/>
    </location>
</feature>
<name>A0A835WT04_9CHLO</name>
<evidence type="ECO:0000259" key="7">
    <source>
        <dbReference type="PROSITE" id="PS50089"/>
    </source>
</evidence>
<keyword evidence="3" id="KW-0862">Zinc</keyword>
<dbReference type="PROSITE" id="PS50089">
    <property type="entry name" value="ZF_RING_2"/>
    <property type="match status" value="1"/>
</dbReference>
<accession>A0A835WT04</accession>
<dbReference type="SUPFAM" id="SSF57850">
    <property type="entry name" value="RING/U-box"/>
    <property type="match status" value="1"/>
</dbReference>
<keyword evidence="6" id="KW-0812">Transmembrane</keyword>
<dbReference type="Gene3D" id="3.30.40.10">
    <property type="entry name" value="Zinc/RING finger domain, C3HC4 (zinc finger)"/>
    <property type="match status" value="1"/>
</dbReference>
<dbReference type="InterPro" id="IPR011016">
    <property type="entry name" value="Znf_RING-CH"/>
</dbReference>
<gene>
    <name evidence="9" type="ORF">HYH02_001872</name>
</gene>
<evidence type="ECO:0000259" key="8">
    <source>
        <dbReference type="PROSITE" id="PS51292"/>
    </source>
</evidence>
<evidence type="ECO:0000256" key="5">
    <source>
        <dbReference type="SAM" id="MobiDB-lite"/>
    </source>
</evidence>
<feature type="region of interest" description="Disordered" evidence="5">
    <location>
        <begin position="280"/>
        <end position="344"/>
    </location>
</feature>
<organism evidence="9 10">
    <name type="scientific">Chlamydomonas schloesseri</name>
    <dbReference type="NCBI Taxonomy" id="2026947"/>
    <lineage>
        <taxon>Eukaryota</taxon>
        <taxon>Viridiplantae</taxon>
        <taxon>Chlorophyta</taxon>
        <taxon>core chlorophytes</taxon>
        <taxon>Chlorophyceae</taxon>
        <taxon>CS clade</taxon>
        <taxon>Chlamydomonadales</taxon>
        <taxon>Chlamydomonadaceae</taxon>
        <taxon>Chlamydomonas</taxon>
    </lineage>
</organism>
<feature type="region of interest" description="Disordered" evidence="5">
    <location>
        <begin position="1"/>
        <end position="24"/>
    </location>
</feature>
<dbReference type="InterPro" id="IPR013083">
    <property type="entry name" value="Znf_RING/FYVE/PHD"/>
</dbReference>
<evidence type="ECO:0000256" key="4">
    <source>
        <dbReference type="PROSITE-ProRule" id="PRU00175"/>
    </source>
</evidence>
<evidence type="ECO:0008006" key="11">
    <source>
        <dbReference type="Google" id="ProtNLM"/>
    </source>
</evidence>
<feature type="compositionally biased region" description="Basic and acidic residues" evidence="5">
    <location>
        <begin position="1"/>
        <end position="11"/>
    </location>
</feature>
<evidence type="ECO:0000313" key="9">
    <source>
        <dbReference type="EMBL" id="KAG2453659.1"/>
    </source>
</evidence>
<dbReference type="PANTHER" id="PTHR46347:SF1">
    <property type="entry name" value="RING_FYVE_PHD ZINC FINGER SUPERFAMILY PROTEIN"/>
    <property type="match status" value="1"/>
</dbReference>
<dbReference type="GO" id="GO:0008270">
    <property type="term" value="F:zinc ion binding"/>
    <property type="evidence" value="ECO:0007669"/>
    <property type="project" value="UniProtKB-KW"/>
</dbReference>
<dbReference type="PROSITE" id="PS51292">
    <property type="entry name" value="ZF_RING_CH"/>
    <property type="match status" value="1"/>
</dbReference>
<dbReference type="SMART" id="SM00744">
    <property type="entry name" value="RINGv"/>
    <property type="match status" value="1"/>
</dbReference>
<dbReference type="Proteomes" id="UP000613740">
    <property type="component" value="Unassembled WGS sequence"/>
</dbReference>
<keyword evidence="6" id="KW-1133">Transmembrane helix</keyword>
<feature type="transmembrane region" description="Helical" evidence="6">
    <location>
        <begin position="135"/>
        <end position="158"/>
    </location>
</feature>
<dbReference type="OrthoDB" id="548857at2759"/>
<reference evidence="9" key="1">
    <citation type="journal article" date="2020" name="bioRxiv">
        <title>Comparative genomics of Chlamydomonas.</title>
        <authorList>
            <person name="Craig R.J."/>
            <person name="Hasan A.R."/>
            <person name="Ness R.W."/>
            <person name="Keightley P.D."/>
        </authorList>
    </citation>
    <scope>NUCLEOTIDE SEQUENCE</scope>
    <source>
        <strain evidence="9">CCAP 11/173</strain>
    </source>
</reference>
<evidence type="ECO:0000256" key="6">
    <source>
        <dbReference type="SAM" id="Phobius"/>
    </source>
</evidence>
<evidence type="ECO:0000256" key="2">
    <source>
        <dbReference type="ARBA" id="ARBA00022771"/>
    </source>
</evidence>
<feature type="domain" description="RING-type" evidence="7">
    <location>
        <begin position="64"/>
        <end position="116"/>
    </location>
</feature>
<dbReference type="EMBL" id="JAEHOD010000003">
    <property type="protein sequence ID" value="KAG2453659.1"/>
    <property type="molecule type" value="Genomic_DNA"/>
</dbReference>
<dbReference type="CDD" id="cd16495">
    <property type="entry name" value="RING_CH-C4HC3_MARCH"/>
    <property type="match status" value="1"/>
</dbReference>
<dbReference type="PANTHER" id="PTHR46347">
    <property type="entry name" value="RING/FYVE/PHD ZINC FINGER SUPERFAMILY PROTEIN"/>
    <property type="match status" value="1"/>
</dbReference>
<feature type="transmembrane region" description="Helical" evidence="6">
    <location>
        <begin position="170"/>
        <end position="194"/>
    </location>
</feature>
<keyword evidence="6" id="KW-0472">Membrane</keyword>
<evidence type="ECO:0000256" key="1">
    <source>
        <dbReference type="ARBA" id="ARBA00022723"/>
    </source>
</evidence>
<dbReference type="Pfam" id="PF12906">
    <property type="entry name" value="RINGv"/>
    <property type="match status" value="1"/>
</dbReference>
<feature type="compositionally biased region" description="Gly residues" evidence="5">
    <location>
        <begin position="293"/>
        <end position="344"/>
    </location>
</feature>
<keyword evidence="2 4" id="KW-0863">Zinc-finger</keyword>